<name>A0A9P8NAR4_ASPFM</name>
<organism evidence="2 3">
    <name type="scientific">Aspergillus fumigatus</name>
    <name type="common">Neosartorya fumigata</name>
    <dbReference type="NCBI Taxonomy" id="746128"/>
    <lineage>
        <taxon>Eukaryota</taxon>
        <taxon>Fungi</taxon>
        <taxon>Dikarya</taxon>
        <taxon>Ascomycota</taxon>
        <taxon>Pezizomycotina</taxon>
        <taxon>Eurotiomycetes</taxon>
        <taxon>Eurotiomycetidae</taxon>
        <taxon>Eurotiales</taxon>
        <taxon>Aspergillaceae</taxon>
        <taxon>Aspergillus</taxon>
        <taxon>Aspergillus subgen. Fumigati</taxon>
    </lineage>
</organism>
<proteinExistence type="predicted"/>
<dbReference type="AlphaFoldDB" id="A0A9P8NAR4"/>
<evidence type="ECO:0000313" key="3">
    <source>
        <dbReference type="Proteomes" id="UP000813423"/>
    </source>
</evidence>
<sequence>MSKSIANDAWLEFFKAVAFDEPHDGKESHSEANKSICGDSSESPLPSEETVIV</sequence>
<feature type="region of interest" description="Disordered" evidence="1">
    <location>
        <begin position="22"/>
        <end position="53"/>
    </location>
</feature>
<dbReference type="EMBL" id="JAIBSC010000217">
    <property type="protein sequence ID" value="KAH1892811.1"/>
    <property type="molecule type" value="Genomic_DNA"/>
</dbReference>
<evidence type="ECO:0000256" key="1">
    <source>
        <dbReference type="SAM" id="MobiDB-lite"/>
    </source>
</evidence>
<feature type="compositionally biased region" description="Basic and acidic residues" evidence="1">
    <location>
        <begin position="22"/>
        <end position="32"/>
    </location>
</feature>
<reference evidence="2" key="1">
    <citation type="submission" date="2021-08" db="EMBL/GenBank/DDBJ databases">
        <title>Global Aspergillus fumigatus from environmental and clinical sources.</title>
        <authorList>
            <person name="Barber A."/>
            <person name="Sae-Ong T."/>
        </authorList>
    </citation>
    <scope>NUCLEOTIDE SEQUENCE</scope>
    <source>
        <strain evidence="2">NRZ-2016-071</strain>
    </source>
</reference>
<protein>
    <submittedName>
        <fullName evidence="2">Uncharacterized protein</fullName>
    </submittedName>
</protein>
<dbReference type="Proteomes" id="UP000813423">
    <property type="component" value="Unassembled WGS sequence"/>
</dbReference>
<comment type="caution">
    <text evidence="2">The sequence shown here is derived from an EMBL/GenBank/DDBJ whole genome shotgun (WGS) entry which is preliminary data.</text>
</comment>
<evidence type="ECO:0000313" key="2">
    <source>
        <dbReference type="EMBL" id="KAH1892811.1"/>
    </source>
</evidence>
<accession>A0A9P8NAR4</accession>
<gene>
    <name evidence="2" type="ORF">KXV57_003592</name>
</gene>